<name>A0AAJ2VC67_DELAC</name>
<evidence type="ECO:0000313" key="1">
    <source>
        <dbReference type="EMBL" id="MDX4958095.1"/>
    </source>
</evidence>
<comment type="caution">
    <text evidence="1">The sequence shown here is derived from an EMBL/GenBank/DDBJ whole genome shotgun (WGS) entry which is preliminary data.</text>
</comment>
<dbReference type="EMBL" id="JAWWMZ010000025">
    <property type="protein sequence ID" value="MDX4958095.1"/>
    <property type="molecule type" value="Genomic_DNA"/>
</dbReference>
<accession>A0AAJ2VC67</accession>
<sequence length="430" mass="47224">MSTTKTITPYGHPGTMIQQAVGVFHTCMQRRTTLNRLTGKMPTEADAVAGTKRQTKPTMPIVRAEDLGKGKGDEVEFQLDQPIGSYPIMGSEFAEGKGVGTSYENARFRVNQARFPVDMGDQMSRIRTPYDLRKFGRPKAQRLMDDYIEHSTLVHLAGARGFNDHLIEWRVPLASHPKFAEIMVNRVKAPTRNRHLVAGAGVVGEVKANAGELVIASSDTLSMDVVDAVRSWMDQIPLPPPPVEFDEDLAATDSPIRVLLASPAQYSGFATDPNFRAFQGNAMARARLAKDHPLFLGEAGLWNGILIIKMPKAIRFYAGDELRYCASYTSEQESSVVVPASFTDKFAVDRAILLGGQALGQAFGRSDHSGVPFFWSEKKMDHGDKLELLIGAVLGMSKIRFAVNHGDEKQFTDHGVTVLDTAVPIIKPRG</sequence>
<dbReference type="Proteomes" id="UP001287445">
    <property type="component" value="Unassembled WGS sequence"/>
</dbReference>
<proteinExistence type="predicted"/>
<dbReference type="InterPro" id="IPR025267">
    <property type="entry name" value="ORF017-like"/>
</dbReference>
<organism evidence="1 2">
    <name type="scientific">Delftia acidovorans</name>
    <name type="common">Pseudomonas acidovorans</name>
    <name type="synonym">Comamonas acidovorans</name>
    <dbReference type="NCBI Taxonomy" id="80866"/>
    <lineage>
        <taxon>Bacteria</taxon>
        <taxon>Pseudomonadati</taxon>
        <taxon>Pseudomonadota</taxon>
        <taxon>Betaproteobacteria</taxon>
        <taxon>Burkholderiales</taxon>
        <taxon>Comamonadaceae</taxon>
        <taxon>Delftia</taxon>
    </lineage>
</organism>
<dbReference type="Pfam" id="PF13252">
    <property type="entry name" value="Phage_capsid_3"/>
    <property type="match status" value="1"/>
</dbReference>
<protein>
    <submittedName>
        <fullName evidence="1">DUF4043 family protein</fullName>
    </submittedName>
</protein>
<evidence type="ECO:0000313" key="2">
    <source>
        <dbReference type="Proteomes" id="UP001287445"/>
    </source>
</evidence>
<dbReference type="AlphaFoldDB" id="A0AAJ2VC67"/>
<dbReference type="RefSeq" id="WP_319077101.1">
    <property type="nucleotide sequence ID" value="NZ_JAWWMZ010000025.1"/>
</dbReference>
<reference evidence="1" key="1">
    <citation type="submission" date="2023-11" db="EMBL/GenBank/DDBJ databases">
        <title>Identification and selenium tolerance of Delftia acidovorans R3-25.</title>
        <authorList>
            <person name="Zhang S."/>
            <person name="Liu Y."/>
            <person name="Guo Y."/>
        </authorList>
    </citation>
    <scope>NUCLEOTIDE SEQUENCE</scope>
    <source>
        <strain evidence="1">R3-25</strain>
    </source>
</reference>
<gene>
    <name evidence="1" type="ORF">SGN30_32135</name>
</gene>